<dbReference type="GO" id="GO:0008017">
    <property type="term" value="F:microtubule binding"/>
    <property type="evidence" value="ECO:0007669"/>
    <property type="project" value="InterPro"/>
</dbReference>
<dbReference type="Gene3D" id="3.40.850.10">
    <property type="entry name" value="Kinesin motor domain"/>
    <property type="match status" value="1"/>
</dbReference>
<dbReference type="InterPro" id="IPR036961">
    <property type="entry name" value="Kinesin_motor_dom_sf"/>
</dbReference>
<evidence type="ECO:0000256" key="1">
    <source>
        <dbReference type="ARBA" id="ARBA00004123"/>
    </source>
</evidence>
<dbReference type="GO" id="GO:0046872">
    <property type="term" value="F:metal ion binding"/>
    <property type="evidence" value="ECO:0007669"/>
    <property type="project" value="UniProtKB-KW"/>
</dbReference>
<dbReference type="PANTHER" id="PTHR24115">
    <property type="entry name" value="KINESIN-RELATED"/>
    <property type="match status" value="1"/>
</dbReference>
<evidence type="ECO:0000256" key="29">
    <source>
        <dbReference type="SAM" id="MobiDB-lite"/>
    </source>
</evidence>
<sequence>MLSLIKLPRVFTINQVPKVFHEDSIISGYRHPRSSATDCILSLFQLTNETVNIWTHFVPTWYFLWKLGTVVLMQTAWTDSFTWPLVIHLLSCCIYPLASTCAHTFSSMSVRARHICFFFDYGALSFYSLGSAITYSAYIFPDKWVNGFFHWCYIPIAVFNTIICTSLACYSRLGLPILQYNHETIKRIPKCQSPRFSKFLRVVAFAYPYLFDNIPLFYRVFLCVGEGCTDNDTNMLHYNHIALAFLTGFLFATHLPERLAPGSFDYIGHSHQLFHVCAILGTHFQIKAIEQDMVTRRPWLLEHSIPVTFTDTVGAALLCVVLSLAIIFIYSLPLLSAPVCQEKRSELSAGRNFASLERNFEIVKRRCVSAAECSETPTMQRPGKWKTPRRPGPKKALNIEKDPVGVYCRIRPLGAVDEECCIEMISSSTIQLHAPNGLKANRNGEYKEMQYTFKKVFGIQTTQLELFEDVAKPLIEDLINCKNGLLFTYGVTGSGKTFTMTGSPGEGGLLPRSLDMLFNSIGPFQAKRFVFKPDEKNGMEIQGQVDALLERQKRESQQSVPKTPSSRQKADPEFADMINSEEARKSENVDEDCCYSVFVSYIEIYNNYIYDLLDDAPFDPVRSKPPQSKILREDQNHNMYVAGCTEVEVKSTEEAFEVFWKGQKKRRVANTQLNRESSRSHSVFTIKLAQAPLDADGDHILQDKSQVNVSQLCLVDLAGSERTNRTKAEGSRLREAGTINQSLMTLRTCMEVLRENQMCGTNKMVPYRDSKVTHLFKNYFDGEGKVRMIVCVNPKADDYEETILVMRFAEMTQEVEVARPVDRPICGLGAGRRHRNQAFKEELSRRLEERGGPCDADDPVMLDQLIESFPPLPPCELMDPTDDQTLPRLIEVLERRRQIRQMMTRQFDKTASTLKSLLQQFDSQLNAKETILHNQQTKLSEKDKILINQKTELERLEKKSKTLEYKIDILQKTTEMYEQDKRSLQQELETREQRLQRELSERRRMEQRMQGVVVDTKLKWEKECERRVNAKQLEMQNKLWVKDEKLKQLKAIVTESSSGSGASTERPERPSRERDRNLAQKRSASPSPHPDFRQTSSQQNQENFRADQDPYSSAYPSVASCISKWEQRFPVDSSRQAKQPRTPQCRNQAPAPCHNTSSVGRRRGQRWAPGTVAPSMTLVNGLDLEAGTRTALPAHPMHRRSHSAGGEKWVDHKPSSNLDLDTVMQPIIPNAIKVSTPNEKALSKCHKYVLRHQELASDGEIETKLIKGNVFKTRSGGQAVQFTDIETLKQQSTAAPSRKRRSVSPDGPDQIEDIENRVPVASTSSSYGYQKRRKP</sequence>
<feature type="compositionally biased region" description="Polar residues" evidence="29">
    <location>
        <begin position="557"/>
        <end position="567"/>
    </location>
</feature>
<dbReference type="InterPro" id="IPR004254">
    <property type="entry name" value="AdipoR/HlyIII-related"/>
</dbReference>
<accession>A0AA88SW27</accession>
<evidence type="ECO:0000256" key="22">
    <source>
        <dbReference type="ARBA" id="ARBA00023306"/>
    </source>
</evidence>
<feature type="binding site" evidence="26">
    <location>
        <position position="275"/>
    </location>
    <ligand>
        <name>Zn(2+)</name>
        <dbReference type="ChEBI" id="CHEBI:29105"/>
    </ligand>
</feature>
<dbReference type="SMART" id="SM00129">
    <property type="entry name" value="KISc"/>
    <property type="match status" value="1"/>
</dbReference>
<protein>
    <recommendedName>
        <fullName evidence="25">Kinesin-like protein KIF23</fullName>
    </recommendedName>
</protein>
<dbReference type="PROSITE" id="PS50067">
    <property type="entry name" value="KINESIN_MOTOR_2"/>
    <property type="match status" value="1"/>
</dbReference>
<keyword evidence="33" id="KW-1185">Reference proteome</keyword>
<keyword evidence="11" id="KW-0493">Microtubule</keyword>
<keyword evidence="26" id="KW-0862">Zinc</keyword>
<dbReference type="Pfam" id="PF00225">
    <property type="entry name" value="Kinesin"/>
    <property type="match status" value="1"/>
</dbReference>
<keyword evidence="8" id="KW-0597">Phosphoprotein</keyword>
<evidence type="ECO:0000256" key="21">
    <source>
        <dbReference type="ARBA" id="ARBA00023242"/>
    </source>
</evidence>
<evidence type="ECO:0000256" key="18">
    <source>
        <dbReference type="ARBA" id="ARBA00023136"/>
    </source>
</evidence>
<keyword evidence="14 27" id="KW-0067">ATP-binding</keyword>
<keyword evidence="9" id="KW-0132">Cell division</keyword>
<evidence type="ECO:0000256" key="19">
    <source>
        <dbReference type="ARBA" id="ARBA00023175"/>
    </source>
</evidence>
<feature type="domain" description="Kinesin motor" evidence="31">
    <location>
        <begin position="403"/>
        <end position="815"/>
    </location>
</feature>
<dbReference type="GO" id="GO:0016020">
    <property type="term" value="C:membrane"/>
    <property type="evidence" value="ECO:0007669"/>
    <property type="project" value="UniProtKB-SubCell"/>
</dbReference>
<evidence type="ECO:0000256" key="25">
    <source>
        <dbReference type="ARBA" id="ARBA00073209"/>
    </source>
</evidence>
<comment type="similarity">
    <text evidence="5">Belongs to the ADIPOR family.</text>
</comment>
<dbReference type="GO" id="GO:0016887">
    <property type="term" value="F:ATP hydrolysis activity"/>
    <property type="evidence" value="ECO:0007669"/>
    <property type="project" value="TreeGrafter"/>
</dbReference>
<dbReference type="InterPro" id="IPR027417">
    <property type="entry name" value="P-loop_NTPase"/>
</dbReference>
<comment type="similarity">
    <text evidence="27">Belongs to the TRAFAC class myosin-kinesin ATPase superfamily. Kinesin family.</text>
</comment>
<dbReference type="PRINTS" id="PR00380">
    <property type="entry name" value="KINESINHEAVY"/>
</dbReference>
<keyword evidence="18 30" id="KW-0472">Membrane</keyword>
<comment type="subcellular location">
    <subcellularLocation>
        <location evidence="3">Cytoplasm</location>
        <location evidence="3">Cytoskeleton</location>
        <location evidence="3">Spindle</location>
    </subcellularLocation>
    <subcellularLocation>
        <location evidence="2">Membrane</location>
        <topology evidence="2">Multi-pass membrane protein</topology>
    </subcellularLocation>
    <subcellularLocation>
        <location evidence="4">Midbody</location>
        <location evidence="4">Midbody ring</location>
    </subcellularLocation>
    <subcellularLocation>
        <location evidence="1">Nucleus</location>
    </subcellularLocation>
</comment>
<dbReference type="EMBL" id="JAUPFM010000004">
    <property type="protein sequence ID" value="KAK2853756.1"/>
    <property type="molecule type" value="Genomic_DNA"/>
</dbReference>
<evidence type="ECO:0000256" key="11">
    <source>
        <dbReference type="ARBA" id="ARBA00022701"/>
    </source>
</evidence>
<evidence type="ECO:0000256" key="30">
    <source>
        <dbReference type="SAM" id="Phobius"/>
    </source>
</evidence>
<feature type="binding site" evidence="26">
    <location>
        <position position="103"/>
    </location>
    <ligand>
        <name>Zn(2+)</name>
        <dbReference type="ChEBI" id="CHEBI:29105"/>
    </ligand>
</feature>
<feature type="transmembrane region" description="Helical" evidence="30">
    <location>
        <begin position="117"/>
        <end position="141"/>
    </location>
</feature>
<dbReference type="GO" id="GO:0090543">
    <property type="term" value="C:Flemming body"/>
    <property type="evidence" value="ECO:0007669"/>
    <property type="project" value="UniProtKB-SubCell"/>
</dbReference>
<evidence type="ECO:0000256" key="3">
    <source>
        <dbReference type="ARBA" id="ARBA00004186"/>
    </source>
</evidence>
<dbReference type="SUPFAM" id="SSF52540">
    <property type="entry name" value="P-loop containing nucleoside triphosphate hydrolases"/>
    <property type="match status" value="1"/>
</dbReference>
<keyword evidence="7" id="KW-1017">Isopeptide bond</keyword>
<feature type="region of interest" description="Disordered" evidence="29">
    <location>
        <begin position="1289"/>
        <end position="1335"/>
    </location>
</feature>
<dbReference type="GO" id="GO:0005871">
    <property type="term" value="C:kinesin complex"/>
    <property type="evidence" value="ECO:0007669"/>
    <property type="project" value="TreeGrafter"/>
</dbReference>
<feature type="transmembrane region" description="Helical" evidence="30">
    <location>
        <begin position="81"/>
        <end position="105"/>
    </location>
</feature>
<evidence type="ECO:0000256" key="6">
    <source>
        <dbReference type="ARBA" id="ARBA00022490"/>
    </source>
</evidence>
<evidence type="ECO:0000256" key="17">
    <source>
        <dbReference type="ARBA" id="ARBA00023054"/>
    </source>
</evidence>
<evidence type="ECO:0000256" key="15">
    <source>
        <dbReference type="ARBA" id="ARBA00022843"/>
    </source>
</evidence>
<evidence type="ECO:0000259" key="31">
    <source>
        <dbReference type="PROSITE" id="PS50067"/>
    </source>
</evidence>
<feature type="region of interest" description="Disordered" evidence="29">
    <location>
        <begin position="1131"/>
        <end position="1173"/>
    </location>
</feature>
<reference evidence="32" key="1">
    <citation type="submission" date="2023-07" db="EMBL/GenBank/DDBJ databases">
        <title>Chromosome-level Genome Assembly of Striped Snakehead (Channa striata).</title>
        <authorList>
            <person name="Liu H."/>
        </authorList>
    </citation>
    <scope>NUCLEOTIDE SEQUENCE</scope>
    <source>
        <strain evidence="32">Gz</strain>
        <tissue evidence="32">Muscle</tissue>
    </source>
</reference>
<keyword evidence="22" id="KW-0131">Cell cycle</keyword>
<proteinExistence type="inferred from homology"/>
<evidence type="ECO:0000256" key="7">
    <source>
        <dbReference type="ARBA" id="ARBA00022499"/>
    </source>
</evidence>
<evidence type="ECO:0000256" key="2">
    <source>
        <dbReference type="ARBA" id="ARBA00004141"/>
    </source>
</evidence>
<feature type="compositionally biased region" description="Low complexity" evidence="29">
    <location>
        <begin position="1054"/>
        <end position="1064"/>
    </location>
</feature>
<dbReference type="InterPro" id="IPR019821">
    <property type="entry name" value="Kinesin_motor_CS"/>
</dbReference>
<keyword evidence="10 30" id="KW-0812">Transmembrane</keyword>
<evidence type="ECO:0000256" key="13">
    <source>
        <dbReference type="ARBA" id="ARBA00022776"/>
    </source>
</evidence>
<evidence type="ECO:0000256" key="12">
    <source>
        <dbReference type="ARBA" id="ARBA00022741"/>
    </source>
</evidence>
<keyword evidence="15" id="KW-0832">Ubl conjugation</keyword>
<dbReference type="GO" id="GO:0005634">
    <property type="term" value="C:nucleus"/>
    <property type="evidence" value="ECO:0007669"/>
    <property type="project" value="UniProtKB-SubCell"/>
</dbReference>
<evidence type="ECO:0000256" key="20">
    <source>
        <dbReference type="ARBA" id="ARBA00023212"/>
    </source>
</evidence>
<evidence type="ECO:0000256" key="8">
    <source>
        <dbReference type="ARBA" id="ARBA00022553"/>
    </source>
</evidence>
<keyword evidence="26" id="KW-0479">Metal-binding</keyword>
<gene>
    <name evidence="32" type="ORF">Q5P01_006417</name>
</gene>
<feature type="compositionally biased region" description="Polar residues" evidence="29">
    <location>
        <begin position="1093"/>
        <end position="1103"/>
    </location>
</feature>
<evidence type="ECO:0000256" key="14">
    <source>
        <dbReference type="ARBA" id="ARBA00022840"/>
    </source>
</evidence>
<feature type="binding site" evidence="27">
    <location>
        <begin position="490"/>
        <end position="497"/>
    </location>
    <ligand>
        <name>ATP</name>
        <dbReference type="ChEBI" id="CHEBI:30616"/>
    </ligand>
</feature>
<comment type="function">
    <text evidence="23">Component of the centralspindlin complex that serves as a microtubule-dependent and Rho-mediated signaling required for the myosin contractile ring formation during the cell cycle cytokinesis. Essential for cytokinesis in Rho-mediated signaling. Required for the localization of ECT2 to the central spindle. Plus-end-directed motor enzyme that moves antiparallel microtubules in vitro.</text>
</comment>
<keyword evidence="19 27" id="KW-0505">Motor protein</keyword>
<feature type="region of interest" description="Disordered" evidence="29">
    <location>
        <begin position="552"/>
        <end position="573"/>
    </location>
</feature>
<dbReference type="CDD" id="cd01368">
    <property type="entry name" value="KISc_KIF23_like"/>
    <property type="match status" value="1"/>
</dbReference>
<name>A0AA88SW27_CHASR</name>
<feature type="coiled-coil region" evidence="28">
    <location>
        <begin position="939"/>
        <end position="1008"/>
    </location>
</feature>
<evidence type="ECO:0000256" key="27">
    <source>
        <dbReference type="PROSITE-ProRule" id="PRU00283"/>
    </source>
</evidence>
<dbReference type="GO" id="GO:0005524">
    <property type="term" value="F:ATP binding"/>
    <property type="evidence" value="ECO:0007669"/>
    <property type="project" value="UniProtKB-UniRule"/>
</dbReference>
<dbReference type="Gene3D" id="2.60.40.4330">
    <property type="entry name" value="Kinesin-like protein Kif23, Arf6-interacting domain"/>
    <property type="match status" value="1"/>
</dbReference>
<keyword evidence="21" id="KW-0539">Nucleus</keyword>
<evidence type="ECO:0000256" key="10">
    <source>
        <dbReference type="ARBA" id="ARBA00022692"/>
    </source>
</evidence>
<feature type="binding site" evidence="26">
    <location>
        <position position="271"/>
    </location>
    <ligand>
        <name>Zn(2+)</name>
        <dbReference type="ChEBI" id="CHEBI:29105"/>
    </ligand>
</feature>
<dbReference type="GO" id="GO:0003777">
    <property type="term" value="F:microtubule motor activity"/>
    <property type="evidence" value="ECO:0007669"/>
    <property type="project" value="InterPro"/>
</dbReference>
<dbReference type="FunFam" id="2.60.40.4330:FF:000001">
    <property type="entry name" value="Kinesin-like protein"/>
    <property type="match status" value="1"/>
</dbReference>
<comment type="caution">
    <text evidence="32">The sequence shown here is derived from an EMBL/GenBank/DDBJ whole genome shotgun (WGS) entry which is preliminary data.</text>
</comment>
<evidence type="ECO:0000256" key="28">
    <source>
        <dbReference type="SAM" id="Coils"/>
    </source>
</evidence>
<keyword evidence="6" id="KW-0963">Cytoplasm</keyword>
<dbReference type="PANTHER" id="PTHR24115:SF600">
    <property type="entry name" value="KINESIN-LIKE PROTEIN KIF23"/>
    <property type="match status" value="1"/>
</dbReference>
<evidence type="ECO:0000256" key="9">
    <source>
        <dbReference type="ARBA" id="ARBA00022618"/>
    </source>
</evidence>
<dbReference type="PROSITE" id="PS00411">
    <property type="entry name" value="KINESIN_MOTOR_1"/>
    <property type="match status" value="1"/>
</dbReference>
<dbReference type="Pfam" id="PF03006">
    <property type="entry name" value="HlyIII"/>
    <property type="match status" value="1"/>
</dbReference>
<keyword evidence="13" id="KW-0498">Mitosis</keyword>
<feature type="region of interest" description="Disordered" evidence="29">
    <location>
        <begin position="1052"/>
        <end position="1115"/>
    </location>
</feature>
<dbReference type="GO" id="GO:0051301">
    <property type="term" value="P:cell division"/>
    <property type="evidence" value="ECO:0007669"/>
    <property type="project" value="UniProtKB-KW"/>
</dbReference>
<evidence type="ECO:0000256" key="5">
    <source>
        <dbReference type="ARBA" id="ARBA00007018"/>
    </source>
</evidence>
<dbReference type="GO" id="GO:0051256">
    <property type="term" value="P:mitotic spindle midzone assembly"/>
    <property type="evidence" value="ECO:0007669"/>
    <property type="project" value="TreeGrafter"/>
</dbReference>
<keyword evidence="16 30" id="KW-1133">Transmembrane helix</keyword>
<dbReference type="InterPro" id="IPR032384">
    <property type="entry name" value="Kif23_Arf-bd"/>
</dbReference>
<evidence type="ECO:0000313" key="32">
    <source>
        <dbReference type="EMBL" id="KAK2853756.1"/>
    </source>
</evidence>
<keyword evidence="20" id="KW-0206">Cytoskeleton</keyword>
<dbReference type="GO" id="GO:0005819">
    <property type="term" value="C:spindle"/>
    <property type="evidence" value="ECO:0007669"/>
    <property type="project" value="UniProtKB-SubCell"/>
</dbReference>
<dbReference type="Proteomes" id="UP001187415">
    <property type="component" value="Unassembled WGS sequence"/>
</dbReference>
<dbReference type="Pfam" id="PF16540">
    <property type="entry name" value="MKLP1_Arf_bdg"/>
    <property type="match status" value="1"/>
</dbReference>
<keyword evidence="12 27" id="KW-0547">Nucleotide-binding</keyword>
<dbReference type="GO" id="GO:0005874">
    <property type="term" value="C:microtubule"/>
    <property type="evidence" value="ECO:0007669"/>
    <property type="project" value="UniProtKB-KW"/>
</dbReference>
<organism evidence="32 33">
    <name type="scientific">Channa striata</name>
    <name type="common">Snakehead murrel</name>
    <name type="synonym">Ophicephalus striatus</name>
    <dbReference type="NCBI Taxonomy" id="64152"/>
    <lineage>
        <taxon>Eukaryota</taxon>
        <taxon>Metazoa</taxon>
        <taxon>Chordata</taxon>
        <taxon>Craniata</taxon>
        <taxon>Vertebrata</taxon>
        <taxon>Euteleostomi</taxon>
        <taxon>Actinopterygii</taxon>
        <taxon>Neopterygii</taxon>
        <taxon>Teleostei</taxon>
        <taxon>Neoteleostei</taxon>
        <taxon>Acanthomorphata</taxon>
        <taxon>Anabantaria</taxon>
        <taxon>Anabantiformes</taxon>
        <taxon>Channoidei</taxon>
        <taxon>Channidae</taxon>
        <taxon>Channa</taxon>
    </lineage>
</organism>
<feature type="transmembrane region" description="Helical" evidence="30">
    <location>
        <begin position="199"/>
        <end position="218"/>
    </location>
</feature>
<keyword evidence="17 28" id="KW-0175">Coiled coil</keyword>
<evidence type="ECO:0000313" key="33">
    <source>
        <dbReference type="Proteomes" id="UP001187415"/>
    </source>
</evidence>
<dbReference type="InterPro" id="IPR001752">
    <property type="entry name" value="Kinesin_motor_dom"/>
</dbReference>
<dbReference type="InterPro" id="IPR027640">
    <property type="entry name" value="Kinesin-like_fam"/>
</dbReference>
<evidence type="ECO:0000256" key="4">
    <source>
        <dbReference type="ARBA" id="ARBA00004476"/>
    </source>
</evidence>
<feature type="transmembrane region" description="Helical" evidence="30">
    <location>
        <begin position="238"/>
        <end position="255"/>
    </location>
</feature>
<dbReference type="InterPro" id="IPR038105">
    <property type="entry name" value="Kif23_Arf-bd_sf"/>
</dbReference>
<comment type="subunit">
    <text evidence="24">Heterotetramer of two molecules each of RACGAP1 and KIF23. Found in the centralspindlin complex. Interacts with RACGAP1; the interaction is direct. Interacts with ECT2 and PRC1. Interacts with ANXA11 during cytokinesis. Interacts with BIRC6/bruce and USP8/UBPY. Interacts with ARF6, forming heterodimers and heterotetramers.</text>
</comment>
<feature type="compositionally biased region" description="Basic and acidic residues" evidence="29">
    <location>
        <begin position="1065"/>
        <end position="1078"/>
    </location>
</feature>
<feature type="transmembrane region" description="Helical" evidence="30">
    <location>
        <begin position="153"/>
        <end position="178"/>
    </location>
</feature>
<evidence type="ECO:0000256" key="23">
    <source>
        <dbReference type="ARBA" id="ARBA00058317"/>
    </source>
</evidence>
<evidence type="ECO:0000256" key="26">
    <source>
        <dbReference type="PIRSR" id="PIRSR604254-1"/>
    </source>
</evidence>
<dbReference type="GO" id="GO:0007018">
    <property type="term" value="P:microtubule-based movement"/>
    <property type="evidence" value="ECO:0007669"/>
    <property type="project" value="InterPro"/>
</dbReference>
<feature type="compositionally biased region" description="Polar residues" evidence="29">
    <location>
        <begin position="1133"/>
        <end position="1147"/>
    </location>
</feature>
<feature type="transmembrane region" description="Helical" evidence="30">
    <location>
        <begin position="313"/>
        <end position="335"/>
    </location>
</feature>
<evidence type="ECO:0000256" key="24">
    <source>
        <dbReference type="ARBA" id="ARBA00066079"/>
    </source>
</evidence>
<evidence type="ECO:0000256" key="16">
    <source>
        <dbReference type="ARBA" id="ARBA00022989"/>
    </source>
</evidence>